<protein>
    <submittedName>
        <fullName evidence="1">Uncharacterized protein</fullName>
    </submittedName>
</protein>
<evidence type="ECO:0000313" key="2">
    <source>
        <dbReference type="Proteomes" id="UP001314229"/>
    </source>
</evidence>
<keyword evidence="2" id="KW-1185">Reference proteome</keyword>
<dbReference type="AlphaFoldDB" id="A0AAV1PJ50"/>
<comment type="caution">
    <text evidence="1">The sequence shown here is derived from an EMBL/GenBank/DDBJ whole genome shotgun (WGS) entry which is preliminary data.</text>
</comment>
<sequence length="108" mass="12683">MAWLREGATEYAFTVPSTVNLQGESAKLRQELEKLRQRVRTNSSSNGEMIKVDEWERRKEAKRMIEMEGAKGESRQQTNYGLRLVTHIHKMQTREIAVYDWCHNLTSK</sequence>
<reference evidence="1 2" key="1">
    <citation type="submission" date="2024-01" db="EMBL/GenBank/DDBJ databases">
        <authorList>
            <person name="Alioto T."/>
            <person name="Alioto T."/>
            <person name="Gomez Garrido J."/>
        </authorList>
    </citation>
    <scope>NUCLEOTIDE SEQUENCE [LARGE SCALE GENOMIC DNA]</scope>
</reference>
<accession>A0AAV1PJ50</accession>
<organism evidence="1 2">
    <name type="scientific">Scomber scombrus</name>
    <name type="common">Atlantic mackerel</name>
    <name type="synonym">Scomber vernalis</name>
    <dbReference type="NCBI Taxonomy" id="13677"/>
    <lineage>
        <taxon>Eukaryota</taxon>
        <taxon>Metazoa</taxon>
        <taxon>Chordata</taxon>
        <taxon>Craniata</taxon>
        <taxon>Vertebrata</taxon>
        <taxon>Euteleostomi</taxon>
        <taxon>Actinopterygii</taxon>
        <taxon>Neopterygii</taxon>
        <taxon>Teleostei</taxon>
        <taxon>Neoteleostei</taxon>
        <taxon>Acanthomorphata</taxon>
        <taxon>Pelagiaria</taxon>
        <taxon>Scombriformes</taxon>
        <taxon>Scombridae</taxon>
        <taxon>Scomber</taxon>
    </lineage>
</organism>
<evidence type="ECO:0000313" key="1">
    <source>
        <dbReference type="EMBL" id="CAK6970547.1"/>
    </source>
</evidence>
<dbReference type="Proteomes" id="UP001314229">
    <property type="component" value="Unassembled WGS sequence"/>
</dbReference>
<dbReference type="EMBL" id="CAWUFR010000159">
    <property type="protein sequence ID" value="CAK6970547.1"/>
    <property type="molecule type" value="Genomic_DNA"/>
</dbReference>
<gene>
    <name evidence="1" type="ORF">FSCOSCO3_A006534</name>
</gene>
<proteinExistence type="predicted"/>
<name>A0AAV1PJ50_SCOSC</name>